<dbReference type="EMBL" id="JAACJK010000219">
    <property type="protein sequence ID" value="KAF5316885.1"/>
    <property type="molecule type" value="Genomic_DNA"/>
</dbReference>
<protein>
    <recommendedName>
        <fullName evidence="1">GCN5-related N-acetyltransferase Rv2170-like domain-containing protein</fullName>
    </recommendedName>
</protein>
<dbReference type="GO" id="GO:0016747">
    <property type="term" value="F:acyltransferase activity, transferring groups other than amino-acyl groups"/>
    <property type="evidence" value="ECO:0007669"/>
    <property type="project" value="InterPro"/>
</dbReference>
<dbReference type="Proteomes" id="UP000541558">
    <property type="component" value="Unassembled WGS sequence"/>
</dbReference>
<evidence type="ECO:0000259" key="1">
    <source>
        <dbReference type="Pfam" id="PF08445"/>
    </source>
</evidence>
<dbReference type="InterPro" id="IPR016181">
    <property type="entry name" value="Acyl_CoA_acyltransferase"/>
</dbReference>
<accession>A0A8H5EY42</accession>
<keyword evidence="3" id="KW-1185">Reference proteome</keyword>
<comment type="caution">
    <text evidence="2">The sequence shown here is derived from an EMBL/GenBank/DDBJ whole genome shotgun (WGS) entry which is preliminary data.</text>
</comment>
<dbReference type="SUPFAM" id="SSF55729">
    <property type="entry name" value="Acyl-CoA N-acyltransferases (Nat)"/>
    <property type="match status" value="1"/>
</dbReference>
<dbReference type="Gene3D" id="3.40.630.30">
    <property type="match status" value="1"/>
</dbReference>
<dbReference type="Pfam" id="PF08445">
    <property type="entry name" value="FR47"/>
    <property type="match status" value="1"/>
</dbReference>
<name>A0A8H5EY42_9AGAR</name>
<sequence length="349" mass="39324">MPVPVNDSFKPSFDVQICLSTKDFPQKALTAMEANPVAANVILPTFLKRRAKEERTGLPNADYTWLVCYDSPSRTEVRFIASVTRGMMGNYPLFIFSVRPRQSLDDGELYFAMEALSQALDASVPQQRVYSVFAVDIVAEAFAAVWSRRTGIESYTRPYYDSTISFCSKRNIAPVRQNTILPDIEHECCPASREDIPAIGKLCEMFAAESEPFVLTPSQGQEEGEKLVTSGQVWVHRIRRGNGPSEIASIVAYTRNCNKVATITKVYTNPKWRKLGCAERLVRRVCKHLLYSTDPKEYIALFVGNDNPAAKVYNRVGFLGLDKSKGPVDGVDRWVEIGFDRRFVQQGHW</sequence>
<organism evidence="2 3">
    <name type="scientific">Ephemerocybe angulata</name>
    <dbReference type="NCBI Taxonomy" id="980116"/>
    <lineage>
        <taxon>Eukaryota</taxon>
        <taxon>Fungi</taxon>
        <taxon>Dikarya</taxon>
        <taxon>Basidiomycota</taxon>
        <taxon>Agaricomycotina</taxon>
        <taxon>Agaricomycetes</taxon>
        <taxon>Agaricomycetidae</taxon>
        <taxon>Agaricales</taxon>
        <taxon>Agaricineae</taxon>
        <taxon>Psathyrellaceae</taxon>
        <taxon>Ephemerocybe</taxon>
    </lineage>
</organism>
<dbReference type="AlphaFoldDB" id="A0A8H5EY42"/>
<evidence type="ECO:0000313" key="3">
    <source>
        <dbReference type="Proteomes" id="UP000541558"/>
    </source>
</evidence>
<reference evidence="2 3" key="1">
    <citation type="journal article" date="2020" name="ISME J.">
        <title>Uncovering the hidden diversity of litter-decomposition mechanisms in mushroom-forming fungi.</title>
        <authorList>
            <person name="Floudas D."/>
            <person name="Bentzer J."/>
            <person name="Ahren D."/>
            <person name="Johansson T."/>
            <person name="Persson P."/>
            <person name="Tunlid A."/>
        </authorList>
    </citation>
    <scope>NUCLEOTIDE SEQUENCE [LARGE SCALE GENOMIC DNA]</scope>
    <source>
        <strain evidence="2 3">CBS 175.51</strain>
    </source>
</reference>
<evidence type="ECO:0000313" key="2">
    <source>
        <dbReference type="EMBL" id="KAF5316885.1"/>
    </source>
</evidence>
<dbReference type="InterPro" id="IPR013653">
    <property type="entry name" value="GCN5-like_dom"/>
</dbReference>
<gene>
    <name evidence="2" type="ORF">D9611_003743</name>
</gene>
<proteinExistence type="predicted"/>
<dbReference type="OrthoDB" id="5372118at2759"/>
<feature type="domain" description="GCN5-related N-acetyltransferase Rv2170-like" evidence="1">
    <location>
        <begin position="259"/>
        <end position="320"/>
    </location>
</feature>